<feature type="compositionally biased region" description="Basic and acidic residues" evidence="1">
    <location>
        <begin position="163"/>
        <end position="176"/>
    </location>
</feature>
<feature type="region of interest" description="Disordered" evidence="1">
    <location>
        <begin position="163"/>
        <end position="186"/>
    </location>
</feature>
<accession>A0A918Y626</accession>
<gene>
    <name evidence="2" type="ORF">GCM10010508_38660</name>
</gene>
<protein>
    <submittedName>
        <fullName evidence="2">Uncharacterized protein</fullName>
    </submittedName>
</protein>
<dbReference type="Proteomes" id="UP000608955">
    <property type="component" value="Unassembled WGS sequence"/>
</dbReference>
<dbReference type="Pfam" id="PF19457">
    <property type="entry name" value="DUF5994"/>
    <property type="match status" value="1"/>
</dbReference>
<organism evidence="2 3">
    <name type="scientific">Streptomyces naganishii JCM 4654</name>
    <dbReference type="NCBI Taxonomy" id="1306179"/>
    <lineage>
        <taxon>Bacteria</taxon>
        <taxon>Bacillati</taxon>
        <taxon>Actinomycetota</taxon>
        <taxon>Actinomycetes</taxon>
        <taxon>Kitasatosporales</taxon>
        <taxon>Streptomycetaceae</taxon>
        <taxon>Streptomyces</taxon>
    </lineage>
</organism>
<name>A0A918Y626_9ACTN</name>
<dbReference type="RefSeq" id="WP_190179077.1">
    <property type="nucleotide sequence ID" value="NZ_BMVF01000009.1"/>
</dbReference>
<dbReference type="EMBL" id="BMVF01000009">
    <property type="protein sequence ID" value="GHD91107.1"/>
    <property type="molecule type" value="Genomic_DNA"/>
</dbReference>
<evidence type="ECO:0000313" key="3">
    <source>
        <dbReference type="Proteomes" id="UP000608955"/>
    </source>
</evidence>
<evidence type="ECO:0000256" key="1">
    <source>
        <dbReference type="SAM" id="MobiDB-lite"/>
    </source>
</evidence>
<keyword evidence="3" id="KW-1185">Reference proteome</keyword>
<reference evidence="2" key="2">
    <citation type="submission" date="2020-09" db="EMBL/GenBank/DDBJ databases">
        <authorList>
            <person name="Sun Q."/>
            <person name="Ohkuma M."/>
        </authorList>
    </citation>
    <scope>NUCLEOTIDE SEQUENCE</scope>
    <source>
        <strain evidence="2">JCM 4654</strain>
    </source>
</reference>
<evidence type="ECO:0000313" key="2">
    <source>
        <dbReference type="EMBL" id="GHD91107.1"/>
    </source>
</evidence>
<dbReference type="InterPro" id="IPR046036">
    <property type="entry name" value="DUF5994"/>
</dbReference>
<sequence length="186" mass="20050">MTATILFTPAVGDRAPSSSPLRLTLARAGAPPALIDGAWWPRSRNLTEELPALVECLDPLWGRITRIAVSRTFWPVIPGEVPAHGHMVRVGWSNAGQDPHKLLLLSHTFGRWDLLVIPPETAPATAVRLMATATDPSRSLTATGLIHEAERFRAAAEAAADSDSLREAVWDSEGGHDAPPPRLTHS</sequence>
<proteinExistence type="predicted"/>
<dbReference type="AlphaFoldDB" id="A0A918Y626"/>
<comment type="caution">
    <text evidence="2">The sequence shown here is derived from an EMBL/GenBank/DDBJ whole genome shotgun (WGS) entry which is preliminary data.</text>
</comment>
<reference evidence="2" key="1">
    <citation type="journal article" date="2014" name="Int. J. Syst. Evol. Microbiol.">
        <title>Complete genome sequence of Corynebacterium casei LMG S-19264T (=DSM 44701T), isolated from a smear-ripened cheese.</title>
        <authorList>
            <consortium name="US DOE Joint Genome Institute (JGI-PGF)"/>
            <person name="Walter F."/>
            <person name="Albersmeier A."/>
            <person name="Kalinowski J."/>
            <person name="Ruckert C."/>
        </authorList>
    </citation>
    <scope>NUCLEOTIDE SEQUENCE</scope>
    <source>
        <strain evidence="2">JCM 4654</strain>
    </source>
</reference>